<dbReference type="Pfam" id="PF00512">
    <property type="entry name" value="HisKA"/>
    <property type="match status" value="1"/>
</dbReference>
<dbReference type="InterPro" id="IPR005467">
    <property type="entry name" value="His_kinase_dom"/>
</dbReference>
<feature type="domain" description="Histidine kinase" evidence="11">
    <location>
        <begin position="319"/>
        <end position="536"/>
    </location>
</feature>
<evidence type="ECO:0000256" key="10">
    <source>
        <dbReference type="ARBA" id="ARBA00023136"/>
    </source>
</evidence>
<protein>
    <recommendedName>
        <fullName evidence="3">histidine kinase</fullName>
        <ecNumber evidence="3">2.7.13.3</ecNumber>
    </recommendedName>
</protein>
<dbReference type="EC" id="2.7.13.3" evidence="3"/>
<accession>A0ABU3VVR7</accession>
<comment type="subcellular location">
    <subcellularLocation>
        <location evidence="2">Membrane</location>
    </subcellularLocation>
</comment>
<proteinExistence type="predicted"/>
<keyword evidence="4" id="KW-0597">Phosphoprotein</keyword>
<dbReference type="Proteomes" id="UP001269819">
    <property type="component" value="Unassembled WGS sequence"/>
</dbReference>
<dbReference type="SMART" id="SM01079">
    <property type="entry name" value="CHASE"/>
    <property type="match status" value="1"/>
</dbReference>
<evidence type="ECO:0000256" key="8">
    <source>
        <dbReference type="ARBA" id="ARBA00022989"/>
    </source>
</evidence>
<evidence type="ECO:0000256" key="7">
    <source>
        <dbReference type="ARBA" id="ARBA00022777"/>
    </source>
</evidence>
<dbReference type="EMBL" id="JAWIIJ010000003">
    <property type="protein sequence ID" value="MDV2078286.1"/>
    <property type="molecule type" value="Genomic_DNA"/>
</dbReference>
<gene>
    <name evidence="13" type="ORF">RYS15_06295</name>
</gene>
<dbReference type="Gene3D" id="3.30.450.350">
    <property type="entry name" value="CHASE domain"/>
    <property type="match status" value="1"/>
</dbReference>
<keyword evidence="10" id="KW-0472">Membrane</keyword>
<dbReference type="PANTHER" id="PTHR43711:SF1">
    <property type="entry name" value="HISTIDINE KINASE 1"/>
    <property type="match status" value="1"/>
</dbReference>
<dbReference type="CDD" id="cd00082">
    <property type="entry name" value="HisKA"/>
    <property type="match status" value="1"/>
</dbReference>
<keyword evidence="13" id="KW-0067">ATP-binding</keyword>
<dbReference type="SUPFAM" id="SSF47384">
    <property type="entry name" value="Homodimeric domain of signal transducing histidine kinase"/>
    <property type="match status" value="1"/>
</dbReference>
<evidence type="ECO:0000256" key="5">
    <source>
        <dbReference type="ARBA" id="ARBA00022679"/>
    </source>
</evidence>
<evidence type="ECO:0000256" key="6">
    <source>
        <dbReference type="ARBA" id="ARBA00022692"/>
    </source>
</evidence>
<dbReference type="InterPro" id="IPR003661">
    <property type="entry name" value="HisK_dim/P_dom"/>
</dbReference>
<sequence>MELRNVGGAPDMVIRLMYPLESNEAAIGLDYRTNVAQWPDIRHAAESGRLVLAGPIELVQGGYGFIGRIPVFTTGPGPASDRFWGVISAVIDRDQLYQAVGFHKFNDLDFSIRRLTPSGEEGAIFYGDETVFEQRPIQQRVSVPGGQWQLAAIPTGGWPAQADNVAAFRALLVVAAAVILLPGLWLTVSLARERASQHRLQALFELAPLGIALIDAEDGRFLGINQALYSMTGHAEGTLGSLGIASLLGTEQPWQGLAHRQRFGPEEVQCRCQDGAGISVLLAGARVQEADDHGLVWLVFQDITEQKRVAKMKNEFVSTISHELRTPLTSISGALKLMSAGKAGDLPESARPLVTMAIRNSERLTRLINDLLDMDKLVAGKMSFEIDVQSVSDLLAAALDNVATYASEQQVQLTSRLHGEVWVKVDEHRFHQVMDNLLSNAIKFSPPGECVRVAVDVRNEAVTISVSDRGPGIPQSFQGRLFEKFSQADSSDRRAKGGTGLGLAIARGLLEGMDGSIHFDTSPQGTNFHITLPRAEAPVIVDQV</sequence>
<evidence type="ECO:0000313" key="13">
    <source>
        <dbReference type="EMBL" id="MDV2078286.1"/>
    </source>
</evidence>
<dbReference type="InterPro" id="IPR036097">
    <property type="entry name" value="HisK_dim/P_sf"/>
</dbReference>
<evidence type="ECO:0000256" key="9">
    <source>
        <dbReference type="ARBA" id="ARBA00023012"/>
    </source>
</evidence>
<evidence type="ECO:0000256" key="4">
    <source>
        <dbReference type="ARBA" id="ARBA00022553"/>
    </source>
</evidence>
<name>A0ABU3VVR7_9GAMM</name>
<dbReference type="Pfam" id="PF03924">
    <property type="entry name" value="CHASE"/>
    <property type="match status" value="1"/>
</dbReference>
<dbReference type="SMART" id="SM00387">
    <property type="entry name" value="HATPase_c"/>
    <property type="match status" value="1"/>
</dbReference>
<dbReference type="SUPFAM" id="SSF55785">
    <property type="entry name" value="PYP-like sensor domain (PAS domain)"/>
    <property type="match status" value="1"/>
</dbReference>
<evidence type="ECO:0000256" key="3">
    <source>
        <dbReference type="ARBA" id="ARBA00012438"/>
    </source>
</evidence>
<dbReference type="InterPro" id="IPR042240">
    <property type="entry name" value="CHASE_sf"/>
</dbReference>
<dbReference type="SMART" id="SM00388">
    <property type="entry name" value="HisKA"/>
    <property type="match status" value="1"/>
</dbReference>
<keyword evidence="14" id="KW-1185">Reference proteome</keyword>
<dbReference type="PRINTS" id="PR00344">
    <property type="entry name" value="BCTRLSENSOR"/>
</dbReference>
<dbReference type="InterPro" id="IPR050736">
    <property type="entry name" value="Sensor_HK_Regulatory"/>
</dbReference>
<feature type="domain" description="CHASE" evidence="12">
    <location>
        <begin position="10"/>
        <end position="151"/>
    </location>
</feature>
<dbReference type="PROSITE" id="PS50839">
    <property type="entry name" value="CHASE"/>
    <property type="match status" value="1"/>
</dbReference>
<keyword evidence="5" id="KW-0808">Transferase</keyword>
<evidence type="ECO:0000259" key="11">
    <source>
        <dbReference type="PROSITE" id="PS50109"/>
    </source>
</evidence>
<comment type="caution">
    <text evidence="13">The sequence shown here is derived from an EMBL/GenBank/DDBJ whole genome shotgun (WGS) entry which is preliminary data.</text>
</comment>
<dbReference type="Gene3D" id="3.30.450.20">
    <property type="entry name" value="PAS domain"/>
    <property type="match status" value="1"/>
</dbReference>
<dbReference type="NCBIfam" id="TIGR00229">
    <property type="entry name" value="sensory_box"/>
    <property type="match status" value="1"/>
</dbReference>
<evidence type="ECO:0000313" key="14">
    <source>
        <dbReference type="Proteomes" id="UP001269819"/>
    </source>
</evidence>
<dbReference type="PANTHER" id="PTHR43711">
    <property type="entry name" value="TWO-COMPONENT HISTIDINE KINASE"/>
    <property type="match status" value="1"/>
</dbReference>
<dbReference type="PROSITE" id="PS50109">
    <property type="entry name" value="HIS_KIN"/>
    <property type="match status" value="1"/>
</dbReference>
<dbReference type="Pfam" id="PF02518">
    <property type="entry name" value="HATPase_c"/>
    <property type="match status" value="1"/>
</dbReference>
<reference evidence="13 14" key="1">
    <citation type="submission" date="2023-10" db="EMBL/GenBank/DDBJ databases">
        <title>Characteristics and mechanism of a salt-tolerant marine origin heterotrophic nitrifying- aerobic denitrifying bacteria Marinobacter xestospongiae HN1.</title>
        <authorList>
            <person name="Qi R."/>
        </authorList>
    </citation>
    <scope>NUCLEOTIDE SEQUENCE [LARGE SCALE GENOMIC DNA]</scope>
    <source>
        <strain evidence="13 14">HN1</strain>
    </source>
</reference>
<evidence type="ECO:0000256" key="1">
    <source>
        <dbReference type="ARBA" id="ARBA00000085"/>
    </source>
</evidence>
<keyword evidence="6" id="KW-0812">Transmembrane</keyword>
<dbReference type="InterPro" id="IPR004358">
    <property type="entry name" value="Sig_transdc_His_kin-like_C"/>
</dbReference>
<organism evidence="13 14">
    <name type="scientific">Marinobacter xestospongiae</name>
    <dbReference type="NCBI Taxonomy" id="994319"/>
    <lineage>
        <taxon>Bacteria</taxon>
        <taxon>Pseudomonadati</taxon>
        <taxon>Pseudomonadota</taxon>
        <taxon>Gammaproteobacteria</taxon>
        <taxon>Pseudomonadales</taxon>
        <taxon>Marinobacteraceae</taxon>
        <taxon>Marinobacter</taxon>
    </lineage>
</organism>
<dbReference type="InterPro" id="IPR036890">
    <property type="entry name" value="HATPase_C_sf"/>
</dbReference>
<keyword evidence="13" id="KW-0547">Nucleotide-binding</keyword>
<keyword evidence="9" id="KW-0902">Two-component regulatory system</keyword>
<dbReference type="InterPro" id="IPR000014">
    <property type="entry name" value="PAS"/>
</dbReference>
<dbReference type="Gene3D" id="3.30.565.10">
    <property type="entry name" value="Histidine kinase-like ATPase, C-terminal domain"/>
    <property type="match status" value="1"/>
</dbReference>
<dbReference type="Gene3D" id="1.10.287.130">
    <property type="match status" value="1"/>
</dbReference>
<evidence type="ECO:0000259" key="12">
    <source>
        <dbReference type="PROSITE" id="PS50839"/>
    </source>
</evidence>
<evidence type="ECO:0000256" key="2">
    <source>
        <dbReference type="ARBA" id="ARBA00004370"/>
    </source>
</evidence>
<comment type="catalytic activity">
    <reaction evidence="1">
        <text>ATP + protein L-histidine = ADP + protein N-phospho-L-histidine.</text>
        <dbReference type="EC" id="2.7.13.3"/>
    </reaction>
</comment>
<dbReference type="GO" id="GO:0005524">
    <property type="term" value="F:ATP binding"/>
    <property type="evidence" value="ECO:0007669"/>
    <property type="project" value="UniProtKB-KW"/>
</dbReference>
<dbReference type="Pfam" id="PF13188">
    <property type="entry name" value="PAS_8"/>
    <property type="match status" value="1"/>
</dbReference>
<dbReference type="InterPro" id="IPR006189">
    <property type="entry name" value="CHASE_dom"/>
</dbReference>
<keyword evidence="7" id="KW-0418">Kinase</keyword>
<keyword evidence="8" id="KW-1133">Transmembrane helix</keyword>
<dbReference type="InterPro" id="IPR003594">
    <property type="entry name" value="HATPase_dom"/>
</dbReference>
<dbReference type="InterPro" id="IPR035965">
    <property type="entry name" value="PAS-like_dom_sf"/>
</dbReference>
<dbReference type="SUPFAM" id="SSF55874">
    <property type="entry name" value="ATPase domain of HSP90 chaperone/DNA topoisomerase II/histidine kinase"/>
    <property type="match status" value="1"/>
</dbReference>